<feature type="transmembrane region" description="Helical" evidence="1">
    <location>
        <begin position="87"/>
        <end position="107"/>
    </location>
</feature>
<evidence type="ECO:0000313" key="3">
    <source>
        <dbReference type="EMBL" id="MBM1197983.1"/>
    </source>
</evidence>
<keyword evidence="1" id="KW-0472">Membrane</keyword>
<keyword evidence="3" id="KW-0407">Ion channel</keyword>
<keyword evidence="3" id="KW-0406">Ion transport</keyword>
<dbReference type="RefSeq" id="WP_203304009.1">
    <property type="nucleotide sequence ID" value="NZ_JAAEBW010000022.1"/>
</dbReference>
<gene>
    <name evidence="3" type="ORF">GYN02_22720</name>
</gene>
<keyword evidence="1" id="KW-1133">Transmembrane helix</keyword>
<keyword evidence="1" id="KW-0812">Transmembrane</keyword>
<proteinExistence type="predicted"/>
<organism evidence="3 4">
    <name type="scientific">Pseudomonas weihenstephanensis</name>
    <dbReference type="NCBI Taxonomy" id="1608994"/>
    <lineage>
        <taxon>Bacteria</taxon>
        <taxon>Pseudomonadati</taxon>
        <taxon>Pseudomonadota</taxon>
        <taxon>Gammaproteobacteria</taxon>
        <taxon>Pseudomonadales</taxon>
        <taxon>Pseudomonadaceae</taxon>
        <taxon>Pseudomonas</taxon>
    </lineage>
</organism>
<keyword evidence="4" id="KW-1185">Reference proteome</keyword>
<sequence length="337" mass="37857">MHEKSKLGSALDKVKITTLLIFLVSGILVSAGLFFLLNEVGQGIKSTFTISGVEPEINILDCLYFSVVTISSLGYGDYRPIGVGRILASLEVVYGLFFLAVIVSKLASERTSTITKLVYASDTQRRLLEFIESTKARNESMKEAIRNSDYFLVSEISLKNKTAFDIYKQFLEYHLQYGDIDSPWVMRQLSRLVKAVGDTVELANVIIGRMHTDTEIHQRIDNYLGKALILADYITKNYNSDRISNIRESIARQQEAFTKSIKACKEDFAKLRFTASVEITPSLLTRVMHSLPSRPWPPHVHKLVASELRIANSLAQRAITILMRAGHFPDPNSPPNP</sequence>
<comment type="caution">
    <text evidence="3">The sequence shown here is derived from an EMBL/GenBank/DDBJ whole genome shotgun (WGS) entry which is preliminary data.</text>
</comment>
<feature type="transmembrane region" description="Helical" evidence="1">
    <location>
        <begin position="16"/>
        <end position="37"/>
    </location>
</feature>
<dbReference type="GO" id="GO:0034220">
    <property type="term" value="P:monoatomic ion transmembrane transport"/>
    <property type="evidence" value="ECO:0007669"/>
    <property type="project" value="UniProtKB-KW"/>
</dbReference>
<dbReference type="Proteomes" id="UP000809529">
    <property type="component" value="Unassembled WGS sequence"/>
</dbReference>
<evidence type="ECO:0000313" key="4">
    <source>
        <dbReference type="Proteomes" id="UP000809529"/>
    </source>
</evidence>
<dbReference type="Gene3D" id="1.10.287.70">
    <property type="match status" value="1"/>
</dbReference>
<dbReference type="InterPro" id="IPR013099">
    <property type="entry name" value="K_chnl_dom"/>
</dbReference>
<evidence type="ECO:0000259" key="2">
    <source>
        <dbReference type="Pfam" id="PF07885"/>
    </source>
</evidence>
<name>A0ABS1ZNC1_9PSED</name>
<keyword evidence="3" id="KW-0813">Transport</keyword>
<evidence type="ECO:0000256" key="1">
    <source>
        <dbReference type="SAM" id="Phobius"/>
    </source>
</evidence>
<feature type="domain" description="Potassium channel" evidence="2">
    <location>
        <begin position="30"/>
        <end position="108"/>
    </location>
</feature>
<accession>A0ABS1ZNC1</accession>
<reference evidence="3 4" key="1">
    <citation type="submission" date="2020-01" db="EMBL/GenBank/DDBJ databases">
        <title>Comparative genomics of meat spoilage bacteria.</title>
        <authorList>
            <person name="Hilgarth M."/>
            <person name="Vogel R.F."/>
        </authorList>
    </citation>
    <scope>NUCLEOTIDE SEQUENCE [LARGE SCALE GENOMIC DNA]</scope>
    <source>
        <strain evidence="3 4">TMW2.2077</strain>
    </source>
</reference>
<dbReference type="Pfam" id="PF07885">
    <property type="entry name" value="Ion_trans_2"/>
    <property type="match status" value="1"/>
</dbReference>
<dbReference type="SUPFAM" id="SSF81324">
    <property type="entry name" value="Voltage-gated potassium channels"/>
    <property type="match status" value="1"/>
</dbReference>
<protein>
    <submittedName>
        <fullName evidence="3">Two pore domain potassium channel family protein</fullName>
    </submittedName>
</protein>
<dbReference type="EMBL" id="JAAEBW010000022">
    <property type="protein sequence ID" value="MBM1197983.1"/>
    <property type="molecule type" value="Genomic_DNA"/>
</dbReference>